<keyword evidence="9" id="KW-0131">Cell cycle</keyword>
<comment type="caution">
    <text evidence="13">The sequence shown here is derived from an EMBL/GenBank/DDBJ whole genome shotgun (WGS) entry which is preliminary data.</text>
</comment>
<dbReference type="Gene3D" id="3.40.50.300">
    <property type="entry name" value="P-loop containing nucleotide triphosphate hydrolases"/>
    <property type="match status" value="1"/>
</dbReference>
<evidence type="ECO:0000256" key="3">
    <source>
        <dbReference type="ARBA" id="ARBA00022618"/>
    </source>
</evidence>
<feature type="compositionally biased region" description="Basic and acidic residues" evidence="11">
    <location>
        <begin position="85"/>
        <end position="95"/>
    </location>
</feature>
<dbReference type="VEuPathDB" id="AmoebaDB:NF0040700"/>
<dbReference type="VEuPathDB" id="AmoebaDB:NfTy_021260"/>
<evidence type="ECO:0000256" key="6">
    <source>
        <dbReference type="ARBA" id="ARBA00022842"/>
    </source>
</evidence>
<evidence type="ECO:0000256" key="4">
    <source>
        <dbReference type="ARBA" id="ARBA00022723"/>
    </source>
</evidence>
<dbReference type="CDD" id="cd01876">
    <property type="entry name" value="YihA_EngB"/>
    <property type="match status" value="1"/>
</dbReference>
<comment type="similarity">
    <text evidence="2">Belongs to the TRAFAC class TrmE-Era-EngA-EngB-Septin-like GTPase superfamily. EngB GTPase family.</text>
</comment>
<evidence type="ECO:0000256" key="11">
    <source>
        <dbReference type="SAM" id="MobiDB-lite"/>
    </source>
</evidence>
<evidence type="ECO:0000313" key="14">
    <source>
        <dbReference type="Proteomes" id="UP000444721"/>
    </source>
</evidence>
<dbReference type="HAMAP" id="MF_00321">
    <property type="entry name" value="GTPase_EngB"/>
    <property type="match status" value="1"/>
</dbReference>
<keyword evidence="14" id="KW-1185">Reference proteome</keyword>
<dbReference type="Proteomes" id="UP000444721">
    <property type="component" value="Unassembled WGS sequence"/>
</dbReference>
<feature type="region of interest" description="Disordered" evidence="11">
    <location>
        <begin position="476"/>
        <end position="497"/>
    </location>
</feature>
<dbReference type="PANTHER" id="PTHR11649">
    <property type="entry name" value="MSS1/TRME-RELATED GTP-BINDING PROTEIN"/>
    <property type="match status" value="1"/>
</dbReference>
<evidence type="ECO:0000256" key="5">
    <source>
        <dbReference type="ARBA" id="ARBA00022741"/>
    </source>
</evidence>
<evidence type="ECO:0000313" key="13">
    <source>
        <dbReference type="EMBL" id="KAF0981873.1"/>
    </source>
</evidence>
<dbReference type="InterPro" id="IPR019987">
    <property type="entry name" value="GTP-bd_ribosome_bio_YsxC"/>
</dbReference>
<dbReference type="GO" id="GO:0005525">
    <property type="term" value="F:GTP binding"/>
    <property type="evidence" value="ECO:0007669"/>
    <property type="project" value="UniProtKB-KW"/>
</dbReference>
<dbReference type="InterPro" id="IPR030393">
    <property type="entry name" value="G_ENGB_dom"/>
</dbReference>
<dbReference type="GO" id="GO:0046872">
    <property type="term" value="F:metal ion binding"/>
    <property type="evidence" value="ECO:0007669"/>
    <property type="project" value="UniProtKB-KW"/>
</dbReference>
<dbReference type="PROSITE" id="PS51706">
    <property type="entry name" value="G_ENGB"/>
    <property type="match status" value="1"/>
</dbReference>
<dbReference type="SUPFAM" id="SSF52540">
    <property type="entry name" value="P-loop containing nucleoside triphosphate hydrolases"/>
    <property type="match status" value="1"/>
</dbReference>
<dbReference type="RefSeq" id="XP_044566586.1">
    <property type="nucleotide sequence ID" value="XM_044702176.1"/>
</dbReference>
<keyword evidence="8" id="KW-0717">Septation</keyword>
<feature type="compositionally biased region" description="Basic and acidic residues" evidence="11">
    <location>
        <begin position="206"/>
        <end position="221"/>
    </location>
</feature>
<evidence type="ECO:0000256" key="9">
    <source>
        <dbReference type="ARBA" id="ARBA00023306"/>
    </source>
</evidence>
<protein>
    <recommendedName>
        <fullName evidence="12">EngB-type G domain-containing protein</fullName>
    </recommendedName>
</protein>
<evidence type="ECO:0000256" key="10">
    <source>
        <dbReference type="SAM" id="Coils"/>
    </source>
</evidence>
<dbReference type="OrthoDB" id="391988at2759"/>
<feature type="compositionally biased region" description="Polar residues" evidence="11">
    <location>
        <begin position="133"/>
        <end position="153"/>
    </location>
</feature>
<evidence type="ECO:0000256" key="7">
    <source>
        <dbReference type="ARBA" id="ARBA00023134"/>
    </source>
</evidence>
<feature type="region of interest" description="Disordered" evidence="11">
    <location>
        <begin position="417"/>
        <end position="450"/>
    </location>
</feature>
<feature type="compositionally biased region" description="Basic and acidic residues" evidence="11">
    <location>
        <begin position="484"/>
        <end position="493"/>
    </location>
</feature>
<accession>A0A6A5BUW6</accession>
<name>A0A6A5BUW6_NAEFO</name>
<sequence length="723" mass="84139">MLKRLLTFSSSGMDGTRLLLLKNKWNPLLVATIPSGYQDEGFMNRNVGNVQFSEQGWQRWKSSSMAQSSDADSMEMKHHRAFKTKNQEIHREVNNKKKHTQNNSKKLSSKLHATSTANGKNNNNSNRVEKVYSSRTLKQQDSQTTLRNPNHQNEFQKHDTKRKAVNNKQNQTRERVEKGAASPASHKDDTKSAKNLPNVEFSMNSTKEESYRKKKESKFNDHDEDDYEIGDYDEELEEFEDEKSKSKGKKTSHKSVNEEQVEVIDIVSKEKLNSYVQMFNKPGVSSNRKFRTLPVVDSILKEIFLCGLARKGMKQFDYLTYLIGGKEGKAEISEASKKELEEMVNQNRVIEAQLKRQQIVKRTNKTNTIYNQAEFRADMQVNEECVNWIFKNNRMKYIGSVGLSEEDEKRVMEEFEKNQLKQEENDEEDETPKENSQISQLTTEDLESMSKEELNTLLEKEENIYELYKKYYEQAANEEQEENNEQKTTKENEPENTTNNFKRKLYTMERMIEKTKGIPQIAFIGRSNVGKSSLINAITGRNNLKASERPGETKDLNFHRFGKAFCLIDMPGYGFAFTKDSFVTQKWLELMKSYFVNSGSDLKMVFMLIDSRLGLKKRDVDMIKFLEQNKVPFQIVLTKCDLTFVDDLARMAFKVFKLDPLRKGFTLNYHAKDETTKDYRMIFVSARSKTGVARLKEDIVLKYSSFDKETWKKNVKKNVVLFV</sequence>
<dbReference type="AlphaFoldDB" id="A0A6A5BUW6"/>
<evidence type="ECO:0000256" key="8">
    <source>
        <dbReference type="ARBA" id="ARBA00023210"/>
    </source>
</evidence>
<dbReference type="InterPro" id="IPR006073">
    <property type="entry name" value="GTP-bd"/>
</dbReference>
<dbReference type="PANTHER" id="PTHR11649:SF13">
    <property type="entry name" value="ENGB-TYPE G DOMAIN-CONTAINING PROTEIN"/>
    <property type="match status" value="1"/>
</dbReference>
<feature type="compositionally biased region" description="Polar residues" evidence="11">
    <location>
        <begin position="101"/>
        <end position="117"/>
    </location>
</feature>
<keyword evidence="4" id="KW-0479">Metal-binding</keyword>
<dbReference type="NCBIfam" id="TIGR03598">
    <property type="entry name" value="GTPase_YsxC"/>
    <property type="match status" value="1"/>
</dbReference>
<gene>
    <name evidence="13" type="ORF">FDP41_011734</name>
</gene>
<evidence type="ECO:0000259" key="12">
    <source>
        <dbReference type="PROSITE" id="PS51706"/>
    </source>
</evidence>
<evidence type="ECO:0000256" key="2">
    <source>
        <dbReference type="ARBA" id="ARBA00009638"/>
    </source>
</evidence>
<keyword evidence="5" id="KW-0547">Nucleotide-binding</keyword>
<dbReference type="VEuPathDB" id="AmoebaDB:FDP41_011734"/>
<feature type="region of interest" description="Disordered" evidence="11">
    <location>
        <begin position="63"/>
        <end position="227"/>
    </location>
</feature>
<keyword evidence="7" id="KW-0342">GTP-binding</keyword>
<dbReference type="EMBL" id="VFQX01000012">
    <property type="protein sequence ID" value="KAF0981873.1"/>
    <property type="molecule type" value="Genomic_DNA"/>
</dbReference>
<keyword evidence="3" id="KW-0132">Cell division</keyword>
<dbReference type="InterPro" id="IPR027417">
    <property type="entry name" value="P-loop_NTPase"/>
</dbReference>
<evidence type="ECO:0000256" key="1">
    <source>
        <dbReference type="ARBA" id="ARBA00001946"/>
    </source>
</evidence>
<feature type="coiled-coil region" evidence="10">
    <location>
        <begin position="333"/>
        <end position="360"/>
    </location>
</feature>
<reference evidence="13 14" key="1">
    <citation type="journal article" date="2019" name="Sci. Rep.">
        <title>Nanopore sequencing improves the draft genome of the human pathogenic amoeba Naegleria fowleri.</title>
        <authorList>
            <person name="Liechti N."/>
            <person name="Schurch N."/>
            <person name="Bruggmann R."/>
            <person name="Wittwer M."/>
        </authorList>
    </citation>
    <scope>NUCLEOTIDE SEQUENCE [LARGE SCALE GENOMIC DNA]</scope>
    <source>
        <strain evidence="13 14">ATCC 30894</strain>
    </source>
</reference>
<feature type="compositionally biased region" description="Polar residues" evidence="11">
    <location>
        <begin position="434"/>
        <end position="443"/>
    </location>
</feature>
<keyword evidence="6" id="KW-0460">Magnesium</keyword>
<dbReference type="Pfam" id="PF01926">
    <property type="entry name" value="MMR_HSR1"/>
    <property type="match status" value="1"/>
</dbReference>
<dbReference type="GO" id="GO:0051301">
    <property type="term" value="P:cell division"/>
    <property type="evidence" value="ECO:0007669"/>
    <property type="project" value="UniProtKB-KW"/>
</dbReference>
<dbReference type="GeneID" id="68118949"/>
<keyword evidence="10" id="KW-0175">Coiled coil</keyword>
<organism evidence="13 14">
    <name type="scientific">Naegleria fowleri</name>
    <name type="common">Brain eating amoeba</name>
    <dbReference type="NCBI Taxonomy" id="5763"/>
    <lineage>
        <taxon>Eukaryota</taxon>
        <taxon>Discoba</taxon>
        <taxon>Heterolobosea</taxon>
        <taxon>Tetramitia</taxon>
        <taxon>Eutetramitia</taxon>
        <taxon>Vahlkampfiidae</taxon>
        <taxon>Naegleria</taxon>
    </lineage>
</organism>
<comment type="cofactor">
    <cofactor evidence="1">
        <name>Mg(2+)</name>
        <dbReference type="ChEBI" id="CHEBI:18420"/>
    </cofactor>
</comment>
<feature type="region of interest" description="Disordered" evidence="11">
    <location>
        <begin position="237"/>
        <end position="256"/>
    </location>
</feature>
<proteinExistence type="inferred from homology"/>
<feature type="domain" description="EngB-type G" evidence="12">
    <location>
        <begin position="517"/>
        <end position="705"/>
    </location>
</feature>